<sequence>MVKIEHVALWERDIELEKNFYCKHFNGKVSELYHNSKTGFYSYFISFSNGARLEVMSRADLDEGTRNQYGFTHIAVSLGSKEAVDQKANYFAENGFPIQNGPRVTGDGYYEAVIYDPEGNQIELTV</sequence>
<evidence type="ECO:0000259" key="1">
    <source>
        <dbReference type="PROSITE" id="PS51819"/>
    </source>
</evidence>
<organism evidence="2 3">
    <name type="scientific">Streptococcus urinalis 2285-97</name>
    <dbReference type="NCBI Taxonomy" id="764291"/>
    <lineage>
        <taxon>Bacteria</taxon>
        <taxon>Bacillati</taxon>
        <taxon>Bacillota</taxon>
        <taxon>Bacilli</taxon>
        <taxon>Lactobacillales</taxon>
        <taxon>Streptococcaceae</taxon>
        <taxon>Streptococcus</taxon>
    </lineage>
</organism>
<evidence type="ECO:0000313" key="2">
    <source>
        <dbReference type="EMBL" id="EHJ55655.1"/>
    </source>
</evidence>
<dbReference type="AlphaFoldDB" id="G5KHX2"/>
<dbReference type="PROSITE" id="PS51819">
    <property type="entry name" value="VOC"/>
    <property type="match status" value="1"/>
</dbReference>
<accession>G5KHX2</accession>
<gene>
    <name evidence="2" type="ORF">STRUR_1557</name>
</gene>
<feature type="domain" description="VOC" evidence="1">
    <location>
        <begin position="3"/>
        <end position="126"/>
    </location>
</feature>
<dbReference type="PANTHER" id="PTHR36113">
    <property type="entry name" value="LYASE, PUTATIVE-RELATED-RELATED"/>
    <property type="match status" value="1"/>
</dbReference>
<comment type="caution">
    <text evidence="2">The sequence shown here is derived from an EMBL/GenBank/DDBJ whole genome shotgun (WGS) entry which is preliminary data.</text>
</comment>
<dbReference type="InterPro" id="IPR029068">
    <property type="entry name" value="Glyas_Bleomycin-R_OHBP_Dase"/>
</dbReference>
<dbReference type="EMBL" id="AEUZ02000001">
    <property type="protein sequence ID" value="EHJ55655.1"/>
    <property type="molecule type" value="Genomic_DNA"/>
</dbReference>
<evidence type="ECO:0000313" key="3">
    <source>
        <dbReference type="Proteomes" id="UP000005388"/>
    </source>
</evidence>
<dbReference type="Gene3D" id="3.10.180.10">
    <property type="entry name" value="2,3-Dihydroxybiphenyl 1,2-Dioxygenase, domain 1"/>
    <property type="match status" value="1"/>
</dbReference>
<dbReference type="Pfam" id="PF00903">
    <property type="entry name" value="Glyoxalase"/>
    <property type="match status" value="1"/>
</dbReference>
<protein>
    <submittedName>
        <fullName evidence="2">Glyoxalase family protein</fullName>
    </submittedName>
</protein>
<dbReference type="InterPro" id="IPR004360">
    <property type="entry name" value="Glyas_Fos-R_dOase_dom"/>
</dbReference>
<dbReference type="SUPFAM" id="SSF54593">
    <property type="entry name" value="Glyoxalase/Bleomycin resistance protein/Dihydroxybiphenyl dioxygenase"/>
    <property type="match status" value="1"/>
</dbReference>
<dbReference type="InterPro" id="IPR051332">
    <property type="entry name" value="Fosfomycin_Res_Enzymes"/>
</dbReference>
<dbReference type="Proteomes" id="UP000005388">
    <property type="component" value="Unassembled WGS sequence"/>
</dbReference>
<dbReference type="eggNOG" id="COG0346">
    <property type="taxonomic scope" value="Bacteria"/>
</dbReference>
<name>G5KHX2_9STRE</name>
<reference evidence="2 3" key="1">
    <citation type="journal article" date="2014" name="Int. J. Syst. Evol. Microbiol.">
        <title>Phylogenomics and the dynamic genome evolution of the genus Streptococcus.</title>
        <authorList>
            <consortium name="The Broad Institute Genome Sequencing Platform"/>
            <person name="Richards V.P."/>
            <person name="Palmer S.R."/>
            <person name="Pavinski Bitar P.D."/>
            <person name="Qin X."/>
            <person name="Weinstock G.M."/>
            <person name="Highlander S.K."/>
            <person name="Town C.D."/>
            <person name="Burne R.A."/>
            <person name="Stanhope M.J."/>
        </authorList>
    </citation>
    <scope>NUCLEOTIDE SEQUENCE [LARGE SCALE GENOMIC DNA]</scope>
    <source>
        <strain evidence="2 3">2285-97</strain>
    </source>
</reference>
<proteinExistence type="predicted"/>
<keyword evidence="3" id="KW-1185">Reference proteome</keyword>
<dbReference type="RefSeq" id="WP_006738448.1">
    <property type="nucleotide sequence ID" value="NZ_AEUZ02000001.1"/>
</dbReference>
<dbReference type="PANTHER" id="PTHR36113:SF1">
    <property type="entry name" value="GLYOXALASE_BLEOMYCIN RESISTANCE PROTEIN_DIOXYGENASE"/>
    <property type="match status" value="1"/>
</dbReference>
<dbReference type="InterPro" id="IPR037523">
    <property type="entry name" value="VOC_core"/>
</dbReference>
<dbReference type="STRING" id="764291.STRUR_1557"/>